<dbReference type="Gene3D" id="3.90.45.10">
    <property type="entry name" value="Peptide deformylase"/>
    <property type="match status" value="1"/>
</dbReference>
<dbReference type="AlphaFoldDB" id="A0A0F9LEW2"/>
<dbReference type="PRINTS" id="PR01576">
    <property type="entry name" value="PDEFORMYLASE"/>
</dbReference>
<dbReference type="PANTHER" id="PTHR10458:SF22">
    <property type="entry name" value="PEPTIDE DEFORMYLASE"/>
    <property type="match status" value="1"/>
</dbReference>
<dbReference type="EMBL" id="LAZR01012598">
    <property type="protein sequence ID" value="KKM25985.1"/>
    <property type="molecule type" value="Genomic_DNA"/>
</dbReference>
<protein>
    <recommendedName>
        <fullName evidence="3">Peptide deformylase</fullName>
    </recommendedName>
</protein>
<reference evidence="2" key="1">
    <citation type="journal article" date="2015" name="Nature">
        <title>Complex archaea that bridge the gap between prokaryotes and eukaryotes.</title>
        <authorList>
            <person name="Spang A."/>
            <person name="Saw J.H."/>
            <person name="Jorgensen S.L."/>
            <person name="Zaremba-Niedzwiedzka K."/>
            <person name="Martijn J."/>
            <person name="Lind A.E."/>
            <person name="van Eijk R."/>
            <person name="Schleper C."/>
            <person name="Guy L."/>
            <person name="Ettema T.J."/>
        </authorList>
    </citation>
    <scope>NUCLEOTIDE SEQUENCE</scope>
</reference>
<gene>
    <name evidence="2" type="ORF">LCGC14_1589420</name>
</gene>
<dbReference type="SUPFAM" id="SSF56420">
    <property type="entry name" value="Peptide deformylase"/>
    <property type="match status" value="1"/>
</dbReference>
<evidence type="ECO:0000256" key="1">
    <source>
        <dbReference type="ARBA" id="ARBA00010759"/>
    </source>
</evidence>
<accession>A0A0F9LEW2</accession>
<organism evidence="2">
    <name type="scientific">marine sediment metagenome</name>
    <dbReference type="NCBI Taxonomy" id="412755"/>
    <lineage>
        <taxon>unclassified sequences</taxon>
        <taxon>metagenomes</taxon>
        <taxon>ecological metagenomes</taxon>
    </lineage>
</organism>
<dbReference type="HAMAP" id="MF_00163">
    <property type="entry name" value="Pep_deformylase"/>
    <property type="match status" value="1"/>
</dbReference>
<proteinExistence type="inferred from homology"/>
<dbReference type="PANTHER" id="PTHR10458">
    <property type="entry name" value="PEPTIDE DEFORMYLASE"/>
    <property type="match status" value="1"/>
</dbReference>
<dbReference type="InterPro" id="IPR023635">
    <property type="entry name" value="Peptide_deformylase"/>
</dbReference>
<evidence type="ECO:0000313" key="2">
    <source>
        <dbReference type="EMBL" id="KKM25985.1"/>
    </source>
</evidence>
<dbReference type="Pfam" id="PF01327">
    <property type="entry name" value="Pep_deformylase"/>
    <property type="match status" value="1"/>
</dbReference>
<name>A0A0F9LEW2_9ZZZZ</name>
<dbReference type="GO" id="GO:0042586">
    <property type="term" value="F:peptide deformylase activity"/>
    <property type="evidence" value="ECO:0007669"/>
    <property type="project" value="InterPro"/>
</dbReference>
<dbReference type="PIRSF" id="PIRSF004749">
    <property type="entry name" value="Pep_def"/>
    <property type="match status" value="1"/>
</dbReference>
<evidence type="ECO:0008006" key="3">
    <source>
        <dbReference type="Google" id="ProtNLM"/>
    </source>
</evidence>
<comment type="caution">
    <text evidence="2">The sequence shown here is derived from an EMBL/GenBank/DDBJ whole genome shotgun (WGS) entry which is preliminary data.</text>
</comment>
<sequence>MNLMTVLQYPKHEHTLRQISSPYAAGVLPSAELIENMAEYQGTTQGLAAVQLGLPVRLIMVKYGEDYIFMVNPAIVKRSDKMYDANEGCMSIGHGKTRFTISRHKIVKVRYTDLKGNQRSLKARNLDASCLQHEIDHLEGRLIID</sequence>
<dbReference type="InterPro" id="IPR036821">
    <property type="entry name" value="Peptide_deformylase_sf"/>
</dbReference>
<comment type="similarity">
    <text evidence="1">Belongs to the polypeptide deformylase family.</text>
</comment>